<reference evidence="4" key="3">
    <citation type="submission" date="2021-05" db="UniProtKB">
        <authorList>
            <consortium name="EnsemblPlants"/>
        </authorList>
    </citation>
    <scope>IDENTIFICATION</scope>
    <source>
        <strain evidence="4">cv. B73</strain>
    </source>
</reference>
<feature type="region of interest" description="Disordered" evidence="2">
    <location>
        <begin position="588"/>
        <end position="610"/>
    </location>
</feature>
<evidence type="ECO:0000313" key="5">
    <source>
        <dbReference type="Proteomes" id="UP000007305"/>
    </source>
</evidence>
<dbReference type="PANTHER" id="PTHR31471">
    <property type="entry name" value="OS02G0116800 PROTEIN"/>
    <property type="match status" value="1"/>
</dbReference>
<feature type="region of interest" description="Disordered" evidence="2">
    <location>
        <begin position="509"/>
        <end position="532"/>
    </location>
</feature>
<evidence type="ECO:0000256" key="1">
    <source>
        <dbReference type="ARBA" id="ARBA00005711"/>
    </source>
</evidence>
<evidence type="ECO:0000259" key="3">
    <source>
        <dbReference type="Pfam" id="PF03763"/>
    </source>
</evidence>
<feature type="compositionally biased region" description="Low complexity" evidence="2">
    <location>
        <begin position="241"/>
        <end position="250"/>
    </location>
</feature>
<keyword evidence="5" id="KW-1185">Reference proteome</keyword>
<dbReference type="Gramene" id="Zm00001eb176670_T001">
    <property type="protein sequence ID" value="Zm00001eb176670_P001"/>
    <property type="gene ID" value="Zm00001eb176670"/>
</dbReference>
<dbReference type="Proteomes" id="UP000007305">
    <property type="component" value="Chromosome 4"/>
</dbReference>
<reference evidence="4" key="2">
    <citation type="submission" date="2019-07" db="EMBL/GenBank/DDBJ databases">
        <authorList>
            <person name="Seetharam A."/>
            <person name="Woodhouse M."/>
            <person name="Cannon E."/>
        </authorList>
    </citation>
    <scope>NUCLEOTIDE SEQUENCE [LARGE SCALE GENOMIC DNA]</scope>
    <source>
        <strain evidence="4">cv. B73</strain>
    </source>
</reference>
<feature type="region of interest" description="Disordered" evidence="2">
    <location>
        <begin position="182"/>
        <end position="262"/>
    </location>
</feature>
<feature type="compositionally biased region" description="Low complexity" evidence="2">
    <location>
        <begin position="198"/>
        <end position="210"/>
    </location>
</feature>
<dbReference type="EnsemblPlants" id="Zm00001eb176670_T001">
    <property type="protein sequence ID" value="Zm00001eb176670_P001"/>
    <property type="gene ID" value="Zm00001eb176670"/>
</dbReference>
<dbReference type="InterPro" id="IPR005516">
    <property type="entry name" value="Remorin_C"/>
</dbReference>
<dbReference type="Pfam" id="PF03763">
    <property type="entry name" value="Remorin_C"/>
    <property type="match status" value="1"/>
</dbReference>
<evidence type="ECO:0000313" key="4">
    <source>
        <dbReference type="EnsemblPlants" id="Zm00001eb176670_P001"/>
    </source>
</evidence>
<organism evidence="4 5">
    <name type="scientific">Zea mays</name>
    <name type="common">Maize</name>
    <dbReference type="NCBI Taxonomy" id="4577"/>
    <lineage>
        <taxon>Eukaryota</taxon>
        <taxon>Viridiplantae</taxon>
        <taxon>Streptophyta</taxon>
        <taxon>Embryophyta</taxon>
        <taxon>Tracheophyta</taxon>
        <taxon>Spermatophyta</taxon>
        <taxon>Magnoliopsida</taxon>
        <taxon>Liliopsida</taxon>
        <taxon>Poales</taxon>
        <taxon>Poaceae</taxon>
        <taxon>PACMAD clade</taxon>
        <taxon>Panicoideae</taxon>
        <taxon>Andropogonodae</taxon>
        <taxon>Andropogoneae</taxon>
        <taxon>Tripsacinae</taxon>
        <taxon>Zea</taxon>
    </lineage>
</organism>
<comment type="similarity">
    <text evidence="1">Belongs to the remorin family.</text>
</comment>
<feature type="domain" description="Remorin C-terminal" evidence="3">
    <location>
        <begin position="665"/>
        <end position="767"/>
    </location>
</feature>
<dbReference type="PANTHER" id="PTHR31471:SF40">
    <property type="entry name" value="OS08G0471800 PROTEIN"/>
    <property type="match status" value="1"/>
</dbReference>
<evidence type="ECO:0000256" key="2">
    <source>
        <dbReference type="SAM" id="MobiDB-lite"/>
    </source>
</evidence>
<reference evidence="5" key="1">
    <citation type="journal article" date="2009" name="Science">
        <title>The B73 maize genome: complexity, diversity, and dynamics.</title>
        <authorList>
            <person name="Schnable P.S."/>
            <person name="Ware D."/>
            <person name="Fulton R.S."/>
            <person name="Stein J.C."/>
            <person name="Wei F."/>
            <person name="Pasternak S."/>
            <person name="Liang C."/>
            <person name="Zhang J."/>
            <person name="Fulton L."/>
            <person name="Graves T.A."/>
            <person name="Minx P."/>
            <person name="Reily A.D."/>
            <person name="Courtney L."/>
            <person name="Kruchowski S.S."/>
            <person name="Tomlinson C."/>
            <person name="Strong C."/>
            <person name="Delehaunty K."/>
            <person name="Fronick C."/>
            <person name="Courtney B."/>
            <person name="Rock S.M."/>
            <person name="Belter E."/>
            <person name="Du F."/>
            <person name="Kim K."/>
            <person name="Abbott R.M."/>
            <person name="Cotton M."/>
            <person name="Levy A."/>
            <person name="Marchetto P."/>
            <person name="Ochoa K."/>
            <person name="Jackson S.M."/>
            <person name="Gillam B."/>
            <person name="Chen W."/>
            <person name="Yan L."/>
            <person name="Higginbotham J."/>
            <person name="Cardenas M."/>
            <person name="Waligorski J."/>
            <person name="Applebaum E."/>
            <person name="Phelps L."/>
            <person name="Falcone J."/>
            <person name="Kanchi K."/>
            <person name="Thane T."/>
            <person name="Scimone A."/>
            <person name="Thane N."/>
            <person name="Henke J."/>
            <person name="Wang T."/>
            <person name="Ruppert J."/>
            <person name="Shah N."/>
            <person name="Rotter K."/>
            <person name="Hodges J."/>
            <person name="Ingenthron E."/>
            <person name="Cordes M."/>
            <person name="Kohlberg S."/>
            <person name="Sgro J."/>
            <person name="Delgado B."/>
            <person name="Mead K."/>
            <person name="Chinwalla A."/>
            <person name="Leonard S."/>
            <person name="Crouse K."/>
            <person name="Collura K."/>
            <person name="Kudrna D."/>
            <person name="Currie J."/>
            <person name="He R."/>
            <person name="Angelova A."/>
            <person name="Rajasekar S."/>
            <person name="Mueller T."/>
            <person name="Lomeli R."/>
            <person name="Scara G."/>
            <person name="Ko A."/>
            <person name="Delaney K."/>
            <person name="Wissotski M."/>
            <person name="Lopez G."/>
            <person name="Campos D."/>
            <person name="Braidotti M."/>
            <person name="Ashley E."/>
            <person name="Golser W."/>
            <person name="Kim H."/>
            <person name="Lee S."/>
            <person name="Lin J."/>
            <person name="Dujmic Z."/>
            <person name="Kim W."/>
            <person name="Talag J."/>
            <person name="Zuccolo A."/>
            <person name="Fan C."/>
            <person name="Sebastian A."/>
            <person name="Kramer M."/>
            <person name="Spiegel L."/>
            <person name="Nascimento L."/>
            <person name="Zutavern T."/>
            <person name="Miller B."/>
            <person name="Ambroise C."/>
            <person name="Muller S."/>
            <person name="Spooner W."/>
            <person name="Narechania A."/>
            <person name="Ren L."/>
            <person name="Wei S."/>
            <person name="Kumari S."/>
            <person name="Faga B."/>
            <person name="Levy M.J."/>
            <person name="McMahan L."/>
            <person name="Van Buren P."/>
            <person name="Vaughn M.W."/>
            <person name="Ying K."/>
            <person name="Yeh C.-T."/>
            <person name="Emrich S.J."/>
            <person name="Jia Y."/>
            <person name="Kalyanaraman A."/>
            <person name="Hsia A.-P."/>
            <person name="Barbazuk W.B."/>
            <person name="Baucom R.S."/>
            <person name="Brutnell T.P."/>
            <person name="Carpita N.C."/>
            <person name="Chaparro C."/>
            <person name="Chia J.-M."/>
            <person name="Deragon J.-M."/>
            <person name="Estill J.C."/>
            <person name="Fu Y."/>
            <person name="Jeddeloh J.A."/>
            <person name="Han Y."/>
            <person name="Lee H."/>
            <person name="Li P."/>
            <person name="Lisch D.R."/>
            <person name="Liu S."/>
            <person name="Liu Z."/>
            <person name="Nagel D.H."/>
            <person name="McCann M.C."/>
            <person name="SanMiguel P."/>
            <person name="Myers A.M."/>
            <person name="Nettleton D."/>
            <person name="Nguyen J."/>
            <person name="Penning B.W."/>
            <person name="Ponnala L."/>
            <person name="Schneider K.L."/>
            <person name="Schwartz D.C."/>
            <person name="Sharma A."/>
            <person name="Soderlund C."/>
            <person name="Springer N.M."/>
            <person name="Sun Q."/>
            <person name="Wang H."/>
            <person name="Waterman M."/>
            <person name="Westerman R."/>
            <person name="Wolfgruber T.K."/>
            <person name="Yang L."/>
            <person name="Yu Y."/>
            <person name="Zhang L."/>
            <person name="Zhou S."/>
            <person name="Zhu Q."/>
            <person name="Bennetzen J.L."/>
            <person name="Dawe R.K."/>
            <person name="Jiang J."/>
            <person name="Jiang N."/>
            <person name="Presting G.G."/>
            <person name="Wessler S.R."/>
            <person name="Aluru S."/>
            <person name="Martienssen R.A."/>
            <person name="Clifton S.W."/>
            <person name="McCombie W.R."/>
            <person name="Wing R.A."/>
            <person name="Wilson R.K."/>
        </authorList>
    </citation>
    <scope>NUCLEOTIDE SEQUENCE [LARGE SCALE GENOMIC DNA]</scope>
    <source>
        <strain evidence="5">cv. B73</strain>
    </source>
</reference>
<feature type="region of interest" description="Disordered" evidence="2">
    <location>
        <begin position="354"/>
        <end position="373"/>
    </location>
</feature>
<feature type="compositionally biased region" description="Low complexity" evidence="2">
    <location>
        <begin position="590"/>
        <end position="610"/>
    </location>
</feature>
<keyword evidence="6" id="KW-1267">Proteomics identification</keyword>
<dbReference type="FunCoup" id="A0A804NPR8">
    <property type="interactions" value="519"/>
</dbReference>
<dbReference type="AlphaFoldDB" id="A0A804NPR8"/>
<proteinExistence type="evidence at protein level"/>
<protein>
    <recommendedName>
        <fullName evidence="3">Remorin C-terminal domain-containing protein</fullName>
    </recommendedName>
</protein>
<sequence length="778" mass="83081">MYNVGFSLTHAPYRPPAVKKYGGPGTITAVGWQDRQARREFQRDAVITRPPHHTPTFASTSRCPYLLRLCYCWCLSTLLYSLYSPGEGRRGHRGPGDGPDRGWIHFPPTSPLLLNRHLPHPPFLIPRASLAAPCRAMLSPLSALSSAAAAAHAVVAGDGEMRVADGGGGGGAGETGAGLRGGVGGGAVVEDGHGEASGGCSASRGSSARGSSGGDSPLTRFVRRGGRLGTMDPERDEMLTSSSSYASAGSTEPQEEEEEGAGALEAAKDNKRVHGARPQGQTKNAAPCFTRERQDQRHHRLGAVLFQGRKGRAQRPASLDFGCPGVARSSTHSPGFPAAGVAVVNKGMGVSYPSHSRPDVLSSPGTPSCNRRGMAGVGYQQGPRSERVIPPWTGHTSHSGSGMVLPYSTGTGRTLPSKWEDAERWIFSPNPNPNNALGRSVPQLWRPKSKSGPLGPPGRFCGAYSCVSSSAQFLDNGRVGNLTVNAHYMAGMLLPEHICGGVMDWERDASGASGEDSSNGQGGCRPGQMNVRHPAMQPTRVSQQHGSAMESYQSLHASLQSIQDGGIESIKDSATSSAPIILRKDVATQTSPAISRSSSPSTRTSFSRSLSSQQVKELESCFSKLEVRDVQVDDRVTLTRWSKKHVTRGSEKNATNIIECKKKTVDSKSSAWEVTQTAKCISMIEGEEAKMTAWENMQKAEAEAAIQKLVIKLEKKRPYSLERIFNTLRSGSRKTQVVRSTSTANQDQHISRTIKTAPNLSKNGQMSSLSGCFTCHAF</sequence>
<dbReference type="InParanoid" id="A0A804NPR8"/>
<accession>A0A804NPR8</accession>
<gene>
    <name evidence="4" type="primary">LOC103653295</name>
</gene>
<name>A0A804NPR8_MAIZE</name>
<evidence type="ECO:0007829" key="6">
    <source>
        <dbReference type="PeptideAtlas" id="A0A804NPR8"/>
    </source>
</evidence>